<gene>
    <name evidence="3" type="ORF">H9813_07955</name>
</gene>
<evidence type="ECO:0000259" key="2">
    <source>
        <dbReference type="Pfam" id="PF13490"/>
    </source>
</evidence>
<feature type="transmembrane region" description="Helical" evidence="1">
    <location>
        <begin position="78"/>
        <end position="102"/>
    </location>
</feature>
<evidence type="ECO:0000313" key="3">
    <source>
        <dbReference type="EMBL" id="HIZ31143.1"/>
    </source>
</evidence>
<evidence type="ECO:0000313" key="4">
    <source>
        <dbReference type="Proteomes" id="UP000824035"/>
    </source>
</evidence>
<dbReference type="RefSeq" id="WP_394968670.1">
    <property type="nucleotide sequence ID" value="NZ_CALXHM010000026.1"/>
</dbReference>
<dbReference type="InterPro" id="IPR027383">
    <property type="entry name" value="Znf_put"/>
</dbReference>
<dbReference type="Pfam" id="PF13490">
    <property type="entry name" value="zf-HC2"/>
    <property type="match status" value="1"/>
</dbReference>
<accession>A0A9D2E5F2</accession>
<reference evidence="3" key="2">
    <citation type="submission" date="2021-04" db="EMBL/GenBank/DDBJ databases">
        <authorList>
            <person name="Gilroy R."/>
        </authorList>
    </citation>
    <scope>NUCLEOTIDE SEQUENCE</scope>
    <source>
        <strain evidence="3">ChiGjej4B4-18154</strain>
    </source>
</reference>
<keyword evidence="1" id="KW-0472">Membrane</keyword>
<feature type="domain" description="Putative zinc-finger" evidence="2">
    <location>
        <begin position="5"/>
        <end position="39"/>
    </location>
</feature>
<protein>
    <submittedName>
        <fullName evidence="3">Zf-HC2 domain-containing protein</fullName>
    </submittedName>
</protein>
<comment type="caution">
    <text evidence="3">The sequence shown here is derived from an EMBL/GenBank/DDBJ whole genome shotgun (WGS) entry which is preliminary data.</text>
</comment>
<dbReference type="Proteomes" id="UP000824035">
    <property type="component" value="Unassembled WGS sequence"/>
</dbReference>
<dbReference type="AlphaFoldDB" id="A0A9D2E5F2"/>
<reference evidence="3" key="1">
    <citation type="journal article" date="2021" name="PeerJ">
        <title>Extensive microbial diversity within the chicken gut microbiome revealed by metagenomics and culture.</title>
        <authorList>
            <person name="Gilroy R."/>
            <person name="Ravi A."/>
            <person name="Getino M."/>
            <person name="Pursley I."/>
            <person name="Horton D.L."/>
            <person name="Alikhan N.F."/>
            <person name="Baker D."/>
            <person name="Gharbi K."/>
            <person name="Hall N."/>
            <person name="Watson M."/>
            <person name="Adriaenssens E.M."/>
            <person name="Foster-Nyarko E."/>
            <person name="Jarju S."/>
            <person name="Secka A."/>
            <person name="Antonio M."/>
            <person name="Oren A."/>
            <person name="Chaudhuri R.R."/>
            <person name="La Ragione R."/>
            <person name="Hildebrand F."/>
            <person name="Pallen M.J."/>
        </authorList>
    </citation>
    <scope>NUCLEOTIDE SEQUENCE</scope>
    <source>
        <strain evidence="3">ChiGjej4B4-18154</strain>
    </source>
</reference>
<organism evidence="3 4">
    <name type="scientific">Candidatus Allofournierella merdipullorum</name>
    <dbReference type="NCBI Taxonomy" id="2838595"/>
    <lineage>
        <taxon>Bacteria</taxon>
        <taxon>Bacillati</taxon>
        <taxon>Bacillota</taxon>
        <taxon>Clostridia</taxon>
        <taxon>Eubacteriales</taxon>
        <taxon>Oscillospiraceae</taxon>
        <taxon>Allofournierella</taxon>
    </lineage>
</organism>
<dbReference type="EMBL" id="DXBV01000076">
    <property type="protein sequence ID" value="HIZ31143.1"/>
    <property type="molecule type" value="Genomic_DNA"/>
</dbReference>
<keyword evidence="1" id="KW-0812">Transmembrane</keyword>
<keyword evidence="1" id="KW-1133">Transmembrane helix</keyword>
<sequence length="295" mass="33987">MKYDCNVIRDLMPLLSDDVLSEESKNVIREHLRECPECREYQKNGVRKLSLGGDALLDEPDRRDAQYLASFKKKFRRLVIRLALAIAGGILLCLLLFLGVIAKLTLFADSYKTTDISEYRNFTGHIEGEAQELYGSRSRLLIFPEEISPSCTVNQFYYRCASSGFDNSYQLILDYAMPRDEFEKEVERLSQLKMEYAGQTKQIVCDTRSFRYPAFVSLFSKFGDYEYALIDEENCRIVCVLCCLYDIDRLPINDDFLPVTDELYAGAEGWYGYSMYHFQYSDDGALVIPSPPKAK</sequence>
<proteinExistence type="predicted"/>
<evidence type="ECO:0000256" key="1">
    <source>
        <dbReference type="SAM" id="Phobius"/>
    </source>
</evidence>
<name>A0A9D2E5F2_9FIRM</name>